<accession>A0ABV7JHH6</accession>
<keyword evidence="3" id="KW-1185">Reference proteome</keyword>
<organism evidence="2 3">
    <name type="scientific">Parapedobacter deserti</name>
    <dbReference type="NCBI Taxonomy" id="1912957"/>
    <lineage>
        <taxon>Bacteria</taxon>
        <taxon>Pseudomonadati</taxon>
        <taxon>Bacteroidota</taxon>
        <taxon>Sphingobacteriia</taxon>
        <taxon>Sphingobacteriales</taxon>
        <taxon>Sphingobacteriaceae</taxon>
        <taxon>Parapedobacter</taxon>
    </lineage>
</organism>
<sequence length="350" mass="39799">MKRKAIKNLVQKYLTYEYHKSLNNSAIETLKSIESIKGKTDARFIKLSNEYAGDILGWRGYAPWLYVYSAIAGSFKEGWIPDNYYGKIVVPALKGQYGKIGDLKSLTNKLFNENIFPDLLYYTNGLFFTTDYCAFPPEKIKEYVFRDSNKVVFKKDNSGRGFGISIFDESNFDVNKIKTLGDGVIQEYIKQHAFFKAFMPNSVATIRITTAIDDYGSCTARACFLRLGRSKDTHINSESRILIPVNLETGALHDQGFMPNWNLTDRHPDTGTLFAKKQIPNFAKCISTAVALHKSMPLARCIGWDMIVDENDDVKIMEWNGNHNGIKFSEATQGPCFSDLGWENLWRTSK</sequence>
<name>A0ABV7JHH6_9SPHI</name>
<evidence type="ECO:0000259" key="1">
    <source>
        <dbReference type="Pfam" id="PF14397"/>
    </source>
</evidence>
<dbReference type="EMBL" id="JBHRTA010000004">
    <property type="protein sequence ID" value="MFC3196166.1"/>
    <property type="molecule type" value="Genomic_DNA"/>
</dbReference>
<dbReference type="Pfam" id="PF14397">
    <property type="entry name" value="ATPgrasp_ST"/>
    <property type="match status" value="1"/>
</dbReference>
<dbReference type="Proteomes" id="UP001595526">
    <property type="component" value="Unassembled WGS sequence"/>
</dbReference>
<dbReference type="RefSeq" id="WP_379018615.1">
    <property type="nucleotide sequence ID" value="NZ_JBHRTA010000004.1"/>
</dbReference>
<evidence type="ECO:0000313" key="2">
    <source>
        <dbReference type="EMBL" id="MFC3196166.1"/>
    </source>
</evidence>
<protein>
    <submittedName>
        <fullName evidence="2">Sugar-transfer associated ATP-grasp domain-containing protein</fullName>
    </submittedName>
</protein>
<proteinExistence type="predicted"/>
<reference evidence="3" key="1">
    <citation type="journal article" date="2019" name="Int. J. Syst. Evol. Microbiol.">
        <title>The Global Catalogue of Microorganisms (GCM) 10K type strain sequencing project: providing services to taxonomists for standard genome sequencing and annotation.</title>
        <authorList>
            <consortium name="The Broad Institute Genomics Platform"/>
            <consortium name="The Broad Institute Genome Sequencing Center for Infectious Disease"/>
            <person name="Wu L."/>
            <person name="Ma J."/>
        </authorList>
    </citation>
    <scope>NUCLEOTIDE SEQUENCE [LARGE SCALE GENOMIC DNA]</scope>
    <source>
        <strain evidence="3">KCTC 52416</strain>
    </source>
</reference>
<dbReference type="InterPro" id="IPR039523">
    <property type="entry name" value="RimK-rel_E_lig_ATP-grasp"/>
</dbReference>
<dbReference type="SUPFAM" id="SSF56059">
    <property type="entry name" value="Glutathione synthetase ATP-binding domain-like"/>
    <property type="match status" value="1"/>
</dbReference>
<feature type="domain" description="Alpha-L-glutamate ligase-related protein ATP-grasp" evidence="1">
    <location>
        <begin position="184"/>
        <end position="330"/>
    </location>
</feature>
<evidence type="ECO:0000313" key="3">
    <source>
        <dbReference type="Proteomes" id="UP001595526"/>
    </source>
</evidence>
<comment type="caution">
    <text evidence="2">The sequence shown here is derived from an EMBL/GenBank/DDBJ whole genome shotgun (WGS) entry which is preliminary data.</text>
</comment>
<gene>
    <name evidence="2" type="ORF">ACFOET_00935</name>
</gene>